<gene>
    <name evidence="1" type="ORF">QBC35DRAFT_281830</name>
</gene>
<dbReference type="AlphaFoldDB" id="A0AAN7AGC6"/>
<evidence type="ECO:0000313" key="1">
    <source>
        <dbReference type="EMBL" id="KAK4186203.1"/>
    </source>
</evidence>
<reference evidence="1" key="2">
    <citation type="submission" date="2023-05" db="EMBL/GenBank/DDBJ databases">
        <authorList>
            <consortium name="Lawrence Berkeley National Laboratory"/>
            <person name="Steindorff A."/>
            <person name="Hensen N."/>
            <person name="Bonometti L."/>
            <person name="Westerberg I."/>
            <person name="Brannstrom I.O."/>
            <person name="Guillou S."/>
            <person name="Cros-Aarteil S."/>
            <person name="Calhoun S."/>
            <person name="Haridas S."/>
            <person name="Kuo A."/>
            <person name="Mondo S."/>
            <person name="Pangilinan J."/>
            <person name="Riley R."/>
            <person name="Labutti K."/>
            <person name="Andreopoulos B."/>
            <person name="Lipzen A."/>
            <person name="Chen C."/>
            <person name="Yanf M."/>
            <person name="Daum C."/>
            <person name="Ng V."/>
            <person name="Clum A."/>
            <person name="Ohm R."/>
            <person name="Martin F."/>
            <person name="Silar P."/>
            <person name="Natvig D."/>
            <person name="Lalanne C."/>
            <person name="Gautier V."/>
            <person name="Ament-Velasquez S.L."/>
            <person name="Kruys A."/>
            <person name="Hutchinson M.I."/>
            <person name="Powell A.J."/>
            <person name="Barry K."/>
            <person name="Miller A.N."/>
            <person name="Grigoriev I.V."/>
            <person name="Debuchy R."/>
            <person name="Gladieux P."/>
            <person name="Thoren M.H."/>
            <person name="Johannesson H."/>
        </authorList>
    </citation>
    <scope>NUCLEOTIDE SEQUENCE</scope>
    <source>
        <strain evidence="1">PSN309</strain>
    </source>
</reference>
<reference evidence="1" key="1">
    <citation type="journal article" date="2023" name="Mol. Phylogenet. Evol.">
        <title>Genome-scale phylogeny and comparative genomics of the fungal order Sordariales.</title>
        <authorList>
            <person name="Hensen N."/>
            <person name="Bonometti L."/>
            <person name="Westerberg I."/>
            <person name="Brannstrom I.O."/>
            <person name="Guillou S."/>
            <person name="Cros-Aarteil S."/>
            <person name="Calhoun S."/>
            <person name="Haridas S."/>
            <person name="Kuo A."/>
            <person name="Mondo S."/>
            <person name="Pangilinan J."/>
            <person name="Riley R."/>
            <person name="LaButti K."/>
            <person name="Andreopoulos B."/>
            <person name="Lipzen A."/>
            <person name="Chen C."/>
            <person name="Yan M."/>
            <person name="Daum C."/>
            <person name="Ng V."/>
            <person name="Clum A."/>
            <person name="Steindorff A."/>
            <person name="Ohm R.A."/>
            <person name="Martin F."/>
            <person name="Silar P."/>
            <person name="Natvig D.O."/>
            <person name="Lalanne C."/>
            <person name="Gautier V."/>
            <person name="Ament-Velasquez S.L."/>
            <person name="Kruys A."/>
            <person name="Hutchinson M.I."/>
            <person name="Powell A.J."/>
            <person name="Barry K."/>
            <person name="Miller A.N."/>
            <person name="Grigoriev I.V."/>
            <person name="Debuchy R."/>
            <person name="Gladieux P."/>
            <person name="Hiltunen Thoren M."/>
            <person name="Johannesson H."/>
        </authorList>
    </citation>
    <scope>NUCLEOTIDE SEQUENCE</scope>
    <source>
        <strain evidence="1">PSN309</strain>
    </source>
</reference>
<protein>
    <recommendedName>
        <fullName evidence="3">F-box domain-containing protein</fullName>
    </recommendedName>
</protein>
<dbReference type="Proteomes" id="UP001302126">
    <property type="component" value="Unassembled WGS sequence"/>
</dbReference>
<evidence type="ECO:0008006" key="3">
    <source>
        <dbReference type="Google" id="ProtNLM"/>
    </source>
</evidence>
<proteinExistence type="predicted"/>
<comment type="caution">
    <text evidence="1">The sequence shown here is derived from an EMBL/GenBank/DDBJ whole genome shotgun (WGS) entry which is preliminary data.</text>
</comment>
<name>A0AAN7AGC6_9PEZI</name>
<dbReference type="EMBL" id="MU864429">
    <property type="protein sequence ID" value="KAK4186203.1"/>
    <property type="molecule type" value="Genomic_DNA"/>
</dbReference>
<organism evidence="1 2">
    <name type="scientific">Podospora australis</name>
    <dbReference type="NCBI Taxonomy" id="1536484"/>
    <lineage>
        <taxon>Eukaryota</taxon>
        <taxon>Fungi</taxon>
        <taxon>Dikarya</taxon>
        <taxon>Ascomycota</taxon>
        <taxon>Pezizomycotina</taxon>
        <taxon>Sordariomycetes</taxon>
        <taxon>Sordariomycetidae</taxon>
        <taxon>Sordariales</taxon>
        <taxon>Podosporaceae</taxon>
        <taxon>Podospora</taxon>
    </lineage>
</organism>
<accession>A0AAN7AGC6</accession>
<sequence length="249" mass="28733">MGLIPFNPPTKRPNDRESLNRLTKRRKLPNSSLTASNASRQPAPILRLPDELLDRILASVMCHYEVPDLLNQFYPHDPFPQLAGITTVCKRFFILATPYLYRTVSFTRYLHDKHVSALARTWHENPDLQRFCRHLNFNIPGYNARLQRDRPQTLPCSLSAVIPTSLTSVSIQSKRELTELYTTLDGIVTHTKALRDLLVTVEFSVIKPNSASCWLQWKLRPRRLRSLVMTQQTFKHENGGLPERVVTHI</sequence>
<keyword evidence="2" id="KW-1185">Reference proteome</keyword>
<evidence type="ECO:0000313" key="2">
    <source>
        <dbReference type="Proteomes" id="UP001302126"/>
    </source>
</evidence>